<name>A0A420FVG2_9SPHI</name>
<dbReference type="SUPFAM" id="SSF51206">
    <property type="entry name" value="cAMP-binding domain-like"/>
    <property type="match status" value="1"/>
</dbReference>
<reference evidence="1 2" key="1">
    <citation type="submission" date="2016-07" db="EMBL/GenBank/DDBJ databases">
        <title>Genome analysis of Sphingobacterium siyangense T12B17.</title>
        <authorList>
            <person name="Xu D."/>
            <person name="Su Y."/>
            <person name="Zheng S."/>
        </authorList>
    </citation>
    <scope>NUCLEOTIDE SEQUENCE [LARGE SCALE GENOMIC DNA]</scope>
    <source>
        <strain evidence="1 2">T12B17</strain>
    </source>
</reference>
<evidence type="ECO:0000313" key="1">
    <source>
        <dbReference type="EMBL" id="RKF36823.1"/>
    </source>
</evidence>
<comment type="caution">
    <text evidence="1">The sequence shown here is derived from an EMBL/GenBank/DDBJ whole genome shotgun (WGS) entry which is preliminary data.</text>
</comment>
<dbReference type="AlphaFoldDB" id="A0A420FVG2"/>
<dbReference type="InterPro" id="IPR014710">
    <property type="entry name" value="RmlC-like_jellyroll"/>
</dbReference>
<evidence type="ECO:0000313" key="2">
    <source>
        <dbReference type="Proteomes" id="UP000286402"/>
    </source>
</evidence>
<dbReference type="EMBL" id="MCAQ01000012">
    <property type="protein sequence ID" value="RKF36823.1"/>
    <property type="molecule type" value="Genomic_DNA"/>
</dbReference>
<dbReference type="RefSeq" id="WP_120333972.1">
    <property type="nucleotide sequence ID" value="NZ_MCAQ01000012.1"/>
</dbReference>
<gene>
    <name evidence="1" type="ORF">BCY89_03880</name>
</gene>
<organism evidence="1 2">
    <name type="scientific">Sphingobacterium siyangense</name>
    <dbReference type="NCBI Taxonomy" id="459529"/>
    <lineage>
        <taxon>Bacteria</taxon>
        <taxon>Pseudomonadati</taxon>
        <taxon>Bacteroidota</taxon>
        <taxon>Sphingobacteriia</taxon>
        <taxon>Sphingobacteriales</taxon>
        <taxon>Sphingobacteriaceae</taxon>
        <taxon>Sphingobacterium</taxon>
    </lineage>
</organism>
<sequence length="179" mass="21037">MNQEPTEKLIQTIMQHVSLLPAMQEQLLSHIFIKRIKRDHYLSLHEKDNFFLHSGILKKENQLSGDIAHFMLEGDFGIFPSDQSNYSFVSVEPCVLFVLRAGDLDNLLSQYKQLISPYRDLIFEWAKQRQRRIELMLLPAAERKAALVERLGWSYNRIQNKDLANYLHMNVSYFSQLPL</sequence>
<dbReference type="InterPro" id="IPR018490">
    <property type="entry name" value="cNMP-bd_dom_sf"/>
</dbReference>
<accession>A0A420FVG2</accession>
<proteinExistence type="predicted"/>
<keyword evidence="2" id="KW-1185">Reference proteome</keyword>
<evidence type="ECO:0008006" key="3">
    <source>
        <dbReference type="Google" id="ProtNLM"/>
    </source>
</evidence>
<dbReference type="Gene3D" id="2.60.120.10">
    <property type="entry name" value="Jelly Rolls"/>
    <property type="match status" value="1"/>
</dbReference>
<protein>
    <recommendedName>
        <fullName evidence="3">CRP-like cAMP-binding protein</fullName>
    </recommendedName>
</protein>
<dbReference type="Proteomes" id="UP000286402">
    <property type="component" value="Unassembled WGS sequence"/>
</dbReference>